<protein>
    <submittedName>
        <fullName evidence="4">3-oxoacyl-[acyl-carrier protein] reductase</fullName>
    </submittedName>
</protein>
<dbReference type="AlphaFoldDB" id="A0A1G9AE93"/>
<proteinExistence type="inferred from homology"/>
<dbReference type="GO" id="GO:0008206">
    <property type="term" value="P:bile acid metabolic process"/>
    <property type="evidence" value="ECO:0007669"/>
    <property type="project" value="UniProtKB-ARBA"/>
</dbReference>
<keyword evidence="5" id="KW-1185">Reference proteome</keyword>
<evidence type="ECO:0000256" key="1">
    <source>
        <dbReference type="ARBA" id="ARBA00006484"/>
    </source>
</evidence>
<dbReference type="PROSITE" id="PS00061">
    <property type="entry name" value="ADH_SHORT"/>
    <property type="match status" value="1"/>
</dbReference>
<dbReference type="GO" id="GO:0016616">
    <property type="term" value="F:oxidoreductase activity, acting on the CH-OH group of donors, NAD or NADP as acceptor"/>
    <property type="evidence" value="ECO:0007669"/>
    <property type="project" value="TreeGrafter"/>
</dbReference>
<evidence type="ECO:0000313" key="4">
    <source>
        <dbReference type="EMBL" id="SDK25588.1"/>
    </source>
</evidence>
<dbReference type="SUPFAM" id="SSF51735">
    <property type="entry name" value="NAD(P)-binding Rossmann-fold domains"/>
    <property type="match status" value="1"/>
</dbReference>
<dbReference type="Proteomes" id="UP000199050">
    <property type="component" value="Unassembled WGS sequence"/>
</dbReference>
<dbReference type="STRING" id="1174501.SAMN05216192_13630"/>
<dbReference type="PRINTS" id="PR00080">
    <property type="entry name" value="SDRFAMILY"/>
</dbReference>
<reference evidence="5" key="1">
    <citation type="submission" date="2016-10" db="EMBL/GenBank/DDBJ databases">
        <authorList>
            <person name="Varghese N."/>
            <person name="Submissions S."/>
        </authorList>
    </citation>
    <scope>NUCLEOTIDE SEQUENCE [LARGE SCALE GENOMIC DNA]</scope>
    <source>
        <strain evidence="5">CGMCC 1.11012</strain>
    </source>
</reference>
<keyword evidence="2" id="KW-0560">Oxidoreductase</keyword>
<dbReference type="Gene3D" id="3.40.50.720">
    <property type="entry name" value="NAD(P)-binding Rossmann-like Domain"/>
    <property type="match status" value="1"/>
</dbReference>
<dbReference type="InterPro" id="IPR036291">
    <property type="entry name" value="NAD(P)-bd_dom_sf"/>
</dbReference>
<dbReference type="GO" id="GO:0030497">
    <property type="term" value="P:fatty acid elongation"/>
    <property type="evidence" value="ECO:0007669"/>
    <property type="project" value="TreeGrafter"/>
</dbReference>
<dbReference type="EMBL" id="FNDX01000036">
    <property type="protein sequence ID" value="SDK25588.1"/>
    <property type="molecule type" value="Genomic_DNA"/>
</dbReference>
<dbReference type="PRINTS" id="PR00081">
    <property type="entry name" value="GDHRDH"/>
</dbReference>
<evidence type="ECO:0000313" key="5">
    <source>
        <dbReference type="Proteomes" id="UP000199050"/>
    </source>
</evidence>
<dbReference type="CDD" id="cd05233">
    <property type="entry name" value="SDR_c"/>
    <property type="match status" value="1"/>
</dbReference>
<name>A0A1G9AE93_9BACL</name>
<dbReference type="OrthoDB" id="9790146at2"/>
<dbReference type="InterPro" id="IPR020904">
    <property type="entry name" value="Sc_DH/Rdtase_CS"/>
</dbReference>
<dbReference type="FunFam" id="3.40.50.720:FF:000084">
    <property type="entry name" value="Short-chain dehydrogenase reductase"/>
    <property type="match status" value="1"/>
</dbReference>
<dbReference type="InterPro" id="IPR002347">
    <property type="entry name" value="SDR_fam"/>
</dbReference>
<dbReference type="PANTHER" id="PTHR42760">
    <property type="entry name" value="SHORT-CHAIN DEHYDROGENASES/REDUCTASES FAMILY MEMBER"/>
    <property type="match status" value="1"/>
</dbReference>
<accession>A0A1G9AE93</accession>
<organism evidence="4 5">
    <name type="scientific">Paenibacillus typhae</name>
    <dbReference type="NCBI Taxonomy" id="1174501"/>
    <lineage>
        <taxon>Bacteria</taxon>
        <taxon>Bacillati</taxon>
        <taxon>Bacillota</taxon>
        <taxon>Bacilli</taxon>
        <taxon>Bacillales</taxon>
        <taxon>Paenibacillaceae</taxon>
        <taxon>Paenibacillus</taxon>
    </lineage>
</organism>
<evidence type="ECO:0000256" key="3">
    <source>
        <dbReference type="RuleBase" id="RU000363"/>
    </source>
</evidence>
<dbReference type="Pfam" id="PF00106">
    <property type="entry name" value="adh_short"/>
    <property type="match status" value="1"/>
</dbReference>
<dbReference type="PANTHER" id="PTHR42760:SF40">
    <property type="entry name" value="3-OXOACYL-[ACYL-CARRIER-PROTEIN] REDUCTASE, CHLOROPLASTIC"/>
    <property type="match status" value="1"/>
</dbReference>
<evidence type="ECO:0000256" key="2">
    <source>
        <dbReference type="ARBA" id="ARBA00023002"/>
    </source>
</evidence>
<sequence>MELKDKVILVTGGGTGVGRATALKLAATGAIVAVNYSRSEKEALEVVQEIEYSGGRGFAYKADVASAKEVDAMVAHIAGAYGTIDGLVNNASITAQIAMDNLDEVSDEVWDSLFNVNVKGMFHCVKAVVPYMKQQKSGAIVNLGSVAGITGIGSSIPYAATKSAIHTMTKSLAIALAPNIRVNSIAPGAVDTRWWAGNEERMLQLAGKLPLQRISTADDIARAVLFQLTQDSVTGQVFTVDNGQTL</sequence>
<gene>
    <name evidence="4" type="ORF">SAMN05216192_13630</name>
</gene>
<dbReference type="RefSeq" id="WP_090717668.1">
    <property type="nucleotide sequence ID" value="NZ_CBCSKY010000038.1"/>
</dbReference>
<comment type="similarity">
    <text evidence="1 3">Belongs to the short-chain dehydrogenases/reductases (SDR) family.</text>
</comment>